<keyword evidence="4 11" id="KW-0235">DNA replication</keyword>
<comment type="similarity">
    <text evidence="1 11">Belongs to the DnaX/STICHEL family.</text>
</comment>
<dbReference type="Gene3D" id="1.10.8.60">
    <property type="match status" value="1"/>
</dbReference>
<dbReference type="GO" id="GO:0003677">
    <property type="term" value="F:DNA binding"/>
    <property type="evidence" value="ECO:0007669"/>
    <property type="project" value="InterPro"/>
</dbReference>
<evidence type="ECO:0000259" key="12">
    <source>
        <dbReference type="SMART" id="SM00382"/>
    </source>
</evidence>
<dbReference type="NCBIfam" id="TIGR01128">
    <property type="entry name" value="holA"/>
    <property type="match status" value="1"/>
</dbReference>
<dbReference type="EMBL" id="PFAV01000021">
    <property type="protein sequence ID" value="PIR91656.1"/>
    <property type="molecule type" value="Genomic_DNA"/>
</dbReference>
<organism evidence="13 14">
    <name type="scientific">bacterium (Candidatus Gribaldobacteria) CG10_big_fil_rev_8_21_14_0_10_41_12</name>
    <dbReference type="NCBI Taxonomy" id="2014277"/>
    <lineage>
        <taxon>Bacteria</taxon>
        <taxon>Candidatus Gribaldobacteria</taxon>
    </lineage>
</organism>
<gene>
    <name evidence="11" type="primary">dnaX</name>
    <name evidence="13" type="ORF">COU03_01245</name>
</gene>
<keyword evidence="2 11" id="KW-0808">Transferase</keyword>
<evidence type="ECO:0000256" key="1">
    <source>
        <dbReference type="ARBA" id="ARBA00006360"/>
    </source>
</evidence>
<keyword evidence="8 11" id="KW-0067">ATP-binding</keyword>
<evidence type="ECO:0000256" key="10">
    <source>
        <dbReference type="ARBA" id="ARBA00049244"/>
    </source>
</evidence>
<dbReference type="FunFam" id="3.40.50.300:FF:000014">
    <property type="entry name" value="DNA polymerase III subunit gamma/tau"/>
    <property type="match status" value="1"/>
</dbReference>
<dbReference type="Pfam" id="PF12169">
    <property type="entry name" value="DNA_pol3_gamma3"/>
    <property type="match status" value="1"/>
</dbReference>
<dbReference type="Proteomes" id="UP000228906">
    <property type="component" value="Unassembled WGS sequence"/>
</dbReference>
<comment type="subunit">
    <text evidence="11">DNA polymerase III contains a core (composed of alpha, epsilon and theta chains) that associates with a tau subunit. This core dimerizes to form the POLIII' complex. PolIII' associates with the gamma complex (composed of gamma, delta, delta', psi and chi chains) and with the beta chain to form the complete DNA polymerase III complex.</text>
</comment>
<evidence type="ECO:0000313" key="14">
    <source>
        <dbReference type="Proteomes" id="UP000228906"/>
    </source>
</evidence>
<dbReference type="GO" id="GO:0009360">
    <property type="term" value="C:DNA polymerase III complex"/>
    <property type="evidence" value="ECO:0007669"/>
    <property type="project" value="InterPro"/>
</dbReference>
<dbReference type="SMART" id="SM00382">
    <property type="entry name" value="AAA"/>
    <property type="match status" value="1"/>
</dbReference>
<dbReference type="InterPro" id="IPR005790">
    <property type="entry name" value="DNA_polIII_delta"/>
</dbReference>
<keyword evidence="3 11" id="KW-0548">Nucleotidyltransferase</keyword>
<dbReference type="InterPro" id="IPR008921">
    <property type="entry name" value="DNA_pol3_clamp-load_cplx_C"/>
</dbReference>
<dbReference type="InterPro" id="IPR027417">
    <property type="entry name" value="P-loop_NTPase"/>
</dbReference>
<dbReference type="CDD" id="cd18137">
    <property type="entry name" value="HLD_clamp_pol_III_gamma_tau"/>
    <property type="match status" value="1"/>
</dbReference>
<dbReference type="InterPro" id="IPR022754">
    <property type="entry name" value="DNA_pol_III_gamma-3"/>
</dbReference>
<dbReference type="PANTHER" id="PTHR11669:SF0">
    <property type="entry name" value="PROTEIN STICHEL-LIKE 2"/>
    <property type="match status" value="1"/>
</dbReference>
<dbReference type="GO" id="GO:0005524">
    <property type="term" value="F:ATP binding"/>
    <property type="evidence" value="ECO:0007669"/>
    <property type="project" value="UniProtKB-KW"/>
</dbReference>
<evidence type="ECO:0000256" key="6">
    <source>
        <dbReference type="ARBA" id="ARBA00022741"/>
    </source>
</evidence>
<comment type="function">
    <text evidence="11">DNA polymerase III is a complex, multichain enzyme responsible for most of the replicative synthesis in bacteria. This DNA polymerase also exhibits 3' to 5' exonuclease activity.</text>
</comment>
<keyword evidence="7" id="KW-0862">Zinc</keyword>
<keyword evidence="5" id="KW-0479">Metal-binding</keyword>
<dbReference type="GO" id="GO:0003887">
    <property type="term" value="F:DNA-directed DNA polymerase activity"/>
    <property type="evidence" value="ECO:0007669"/>
    <property type="project" value="UniProtKB-KW"/>
</dbReference>
<evidence type="ECO:0000256" key="2">
    <source>
        <dbReference type="ARBA" id="ARBA00022679"/>
    </source>
</evidence>
<dbReference type="NCBIfam" id="TIGR02397">
    <property type="entry name" value="dnaX_nterm"/>
    <property type="match status" value="1"/>
</dbReference>
<dbReference type="CDD" id="cd00009">
    <property type="entry name" value="AAA"/>
    <property type="match status" value="1"/>
</dbReference>
<dbReference type="PANTHER" id="PTHR11669">
    <property type="entry name" value="REPLICATION FACTOR C / DNA POLYMERASE III GAMMA-TAU SUBUNIT"/>
    <property type="match status" value="1"/>
</dbReference>
<dbReference type="GO" id="GO:0046872">
    <property type="term" value="F:metal ion binding"/>
    <property type="evidence" value="ECO:0007669"/>
    <property type="project" value="UniProtKB-KW"/>
</dbReference>
<dbReference type="Pfam" id="PF22608">
    <property type="entry name" value="DNAX_ATPase_lid"/>
    <property type="match status" value="1"/>
</dbReference>
<dbReference type="AlphaFoldDB" id="A0A2H0UXT6"/>
<reference evidence="14" key="1">
    <citation type="submission" date="2017-09" db="EMBL/GenBank/DDBJ databases">
        <title>Depth-based differentiation of microbial function through sediment-hosted aquifers and enrichment of novel symbionts in the deep terrestrial subsurface.</title>
        <authorList>
            <person name="Probst A.J."/>
            <person name="Ladd B."/>
            <person name="Jarett J.K."/>
            <person name="Geller-Mcgrath D.E."/>
            <person name="Sieber C.M.K."/>
            <person name="Emerson J.B."/>
            <person name="Anantharaman K."/>
            <person name="Thomas B.C."/>
            <person name="Malmstrom R."/>
            <person name="Stieglmeier M."/>
            <person name="Klingl A."/>
            <person name="Woyke T."/>
            <person name="Ryan C.M."/>
            <person name="Banfield J.F."/>
        </authorList>
    </citation>
    <scope>NUCLEOTIDE SEQUENCE [LARGE SCALE GENOMIC DNA]</scope>
</reference>
<evidence type="ECO:0000256" key="11">
    <source>
        <dbReference type="RuleBase" id="RU364063"/>
    </source>
</evidence>
<evidence type="ECO:0000256" key="7">
    <source>
        <dbReference type="ARBA" id="ARBA00022833"/>
    </source>
</evidence>
<name>A0A2H0UXT6_9BACT</name>
<dbReference type="GO" id="GO:0006261">
    <property type="term" value="P:DNA-templated DNA replication"/>
    <property type="evidence" value="ECO:0007669"/>
    <property type="project" value="TreeGrafter"/>
</dbReference>
<evidence type="ECO:0000256" key="8">
    <source>
        <dbReference type="ARBA" id="ARBA00022840"/>
    </source>
</evidence>
<dbReference type="SUPFAM" id="SSF48019">
    <property type="entry name" value="post-AAA+ oligomerization domain-like"/>
    <property type="match status" value="1"/>
</dbReference>
<keyword evidence="9 11" id="KW-0239">DNA-directed DNA polymerase</keyword>
<feature type="domain" description="AAA+ ATPase" evidence="12">
    <location>
        <begin position="37"/>
        <end position="180"/>
    </location>
</feature>
<evidence type="ECO:0000256" key="9">
    <source>
        <dbReference type="ARBA" id="ARBA00022932"/>
    </source>
</evidence>
<dbReference type="NCBIfam" id="NF004046">
    <property type="entry name" value="PRK05563.1"/>
    <property type="match status" value="1"/>
</dbReference>
<dbReference type="FunFam" id="1.10.8.60:FF:000013">
    <property type="entry name" value="DNA polymerase III subunit gamma/tau"/>
    <property type="match status" value="1"/>
</dbReference>
<dbReference type="InterPro" id="IPR012763">
    <property type="entry name" value="DNA_pol_III_sug/sutau_N"/>
</dbReference>
<protein>
    <recommendedName>
        <fullName evidence="11">DNA polymerase III subunit gamma/tau</fullName>
        <ecNumber evidence="11">2.7.7.7</ecNumber>
    </recommendedName>
</protein>
<comment type="caution">
    <text evidence="13">The sequence shown here is derived from an EMBL/GenBank/DDBJ whole genome shotgun (WGS) entry which is preliminary data.</text>
</comment>
<evidence type="ECO:0000313" key="13">
    <source>
        <dbReference type="EMBL" id="PIR91656.1"/>
    </source>
</evidence>
<evidence type="ECO:0000256" key="4">
    <source>
        <dbReference type="ARBA" id="ARBA00022705"/>
    </source>
</evidence>
<dbReference type="InterPro" id="IPR045085">
    <property type="entry name" value="HLD_clamp_pol_III_gamma_tau"/>
</dbReference>
<dbReference type="Gene3D" id="1.20.272.10">
    <property type="match status" value="1"/>
</dbReference>
<evidence type="ECO:0000256" key="3">
    <source>
        <dbReference type="ARBA" id="ARBA00022695"/>
    </source>
</evidence>
<evidence type="ECO:0000256" key="5">
    <source>
        <dbReference type="ARBA" id="ARBA00022723"/>
    </source>
</evidence>
<dbReference type="InterPro" id="IPR050238">
    <property type="entry name" value="DNA_Rep/Repair_Clamp_Loader"/>
</dbReference>
<dbReference type="EC" id="2.7.7.7" evidence="11"/>
<dbReference type="Gene3D" id="3.40.50.300">
    <property type="entry name" value="P-loop containing nucleotide triphosphate hydrolases"/>
    <property type="match status" value="1"/>
</dbReference>
<comment type="catalytic activity">
    <reaction evidence="10 11">
        <text>DNA(n) + a 2'-deoxyribonucleoside 5'-triphosphate = DNA(n+1) + diphosphate</text>
        <dbReference type="Rhea" id="RHEA:22508"/>
        <dbReference type="Rhea" id="RHEA-COMP:17339"/>
        <dbReference type="Rhea" id="RHEA-COMP:17340"/>
        <dbReference type="ChEBI" id="CHEBI:33019"/>
        <dbReference type="ChEBI" id="CHEBI:61560"/>
        <dbReference type="ChEBI" id="CHEBI:173112"/>
        <dbReference type="EC" id="2.7.7.7"/>
    </reaction>
</comment>
<sequence>MSNLVIYRKYRPKTFSEVIGQEHVIRTITNAIKENMVSHGYLFAGPHGTGKTTLARLLAKALNCQQRKDGQFEPCNQCDSCLEINQGNAIDLIEIDAASNRGIDEIRELKEGIRFRPAKSKYKVFILDEAHQLSKDAANALLKTLEEPPSHAVFILATTESHKMIPTILSRCQTFDFRKLQMPEIIARLETILKQEKISYEPEVVKLIASQASGAMRDAESLLDEVVSFTGQNGKIALKEVQILLGLSDRGAIFQFINFLKDKKAKEAIEFIDQSIHKAVDPKEFIRAVIQHLREFLLLKIDIQLQSPIVLSLTSEEKKQFIDLAGGFTEQQIKAMLEKFMEAENKMRTATILQLPLELAIVEICLGK</sequence>
<accession>A0A2H0UXT6</accession>
<keyword evidence="6 11" id="KW-0547">Nucleotide-binding</keyword>
<dbReference type="Pfam" id="PF13177">
    <property type="entry name" value="DNA_pol3_delta2"/>
    <property type="match status" value="1"/>
</dbReference>
<proteinExistence type="inferred from homology"/>
<dbReference type="InterPro" id="IPR003593">
    <property type="entry name" value="AAA+_ATPase"/>
</dbReference>
<dbReference type="SUPFAM" id="SSF52540">
    <property type="entry name" value="P-loop containing nucleoside triphosphate hydrolases"/>
    <property type="match status" value="1"/>
</dbReference>